<dbReference type="Proteomes" id="UP000248745">
    <property type="component" value="Unassembled WGS sequence"/>
</dbReference>
<keyword evidence="2" id="KW-1185">Reference proteome</keyword>
<gene>
    <name evidence="1" type="ORF">DN068_21610</name>
</gene>
<evidence type="ECO:0000313" key="2">
    <source>
        <dbReference type="Proteomes" id="UP000248745"/>
    </source>
</evidence>
<comment type="caution">
    <text evidence="1">The sequence shown here is derived from an EMBL/GenBank/DDBJ whole genome shotgun (WGS) entry which is preliminary data.</text>
</comment>
<sequence length="391" mass="42434">MGFLQLIPATQLTARYDAFSHQLILSASGQTPQFTAAINFHRDQNFVGGLKFDLQGWVGPLTGDMQSYEKTQNVDIMLPSPVINSKSVIIVDANHPEGVPVTIEYAELKKNGKSITAADLTTSYANDTQTTASPANENITALLGRDFQIKHPAVLGTYGASLDISFDNTDLELITAGIQGTNIVWTFRPLQVSNTAVVVTTFGGIATYVLRETYDVRIIQPEIQAMPKAAAPDKAILSYLGRVNIGLNLIKAQYPDAQLYEVDSVSAQPTSNPNDLKQMRIVCRAGAGTAIIQATGWGTFGPVQYIDSPWLEDQVINWPISMDITEADKLLKAAGYTGDYRNVTLRKPLYPGVYEPSYIFGMINGLYVFVGVEDKKVSVNGTAATLADAKA</sequence>
<dbReference type="EMBL" id="QKTW01000030">
    <property type="protein sequence ID" value="PZF70841.1"/>
    <property type="molecule type" value="Genomic_DNA"/>
</dbReference>
<reference evidence="1 2" key="1">
    <citation type="submission" date="2018-06" db="EMBL/GenBank/DDBJ databases">
        <title>Mucibacter soli gen. nov., sp. nov., a new member of the family Chitinophagaceae producing mucin.</title>
        <authorList>
            <person name="Kim M.-K."/>
            <person name="Park S."/>
            <person name="Kim T.-S."/>
            <person name="Joung Y."/>
            <person name="Han J.-H."/>
            <person name="Kim S.B."/>
        </authorList>
    </citation>
    <scope>NUCLEOTIDE SEQUENCE [LARGE SCALE GENOMIC DNA]</scope>
    <source>
        <strain evidence="1 2">R1-15</strain>
    </source>
</reference>
<dbReference type="AlphaFoldDB" id="A0A2W2A6G5"/>
<dbReference type="OrthoDB" id="9011414at2"/>
<proteinExistence type="predicted"/>
<organism evidence="1 2">
    <name type="scientific">Taibaiella soli</name>
    <dbReference type="NCBI Taxonomy" id="1649169"/>
    <lineage>
        <taxon>Bacteria</taxon>
        <taxon>Pseudomonadati</taxon>
        <taxon>Bacteroidota</taxon>
        <taxon>Chitinophagia</taxon>
        <taxon>Chitinophagales</taxon>
        <taxon>Chitinophagaceae</taxon>
        <taxon>Taibaiella</taxon>
    </lineage>
</organism>
<name>A0A2W2A6G5_9BACT</name>
<protein>
    <submittedName>
        <fullName evidence="1">Uncharacterized protein</fullName>
    </submittedName>
</protein>
<dbReference type="RefSeq" id="WP_111001042.1">
    <property type="nucleotide sequence ID" value="NZ_QKTW01000030.1"/>
</dbReference>
<accession>A0A2W2A6G5</accession>
<evidence type="ECO:0000313" key="1">
    <source>
        <dbReference type="EMBL" id="PZF70841.1"/>
    </source>
</evidence>